<dbReference type="RefSeq" id="WP_090307972.1">
    <property type="nucleotide sequence ID" value="NZ_FNFE01000004.1"/>
</dbReference>
<dbReference type="STRING" id="1095776.SAMN04515672_2866"/>
<dbReference type="Proteomes" id="UP000198882">
    <property type="component" value="Unassembled WGS sequence"/>
</dbReference>
<dbReference type="SUPFAM" id="SSF88713">
    <property type="entry name" value="Glycoside hydrolase/deacetylase"/>
    <property type="match status" value="1"/>
</dbReference>
<organism evidence="2 3">
    <name type="scientific">Natronorubrum texcoconense</name>
    <dbReference type="NCBI Taxonomy" id="1095776"/>
    <lineage>
        <taxon>Archaea</taxon>
        <taxon>Methanobacteriati</taxon>
        <taxon>Methanobacteriota</taxon>
        <taxon>Stenosarchaea group</taxon>
        <taxon>Halobacteria</taxon>
        <taxon>Halobacteriales</taxon>
        <taxon>Natrialbaceae</taxon>
        <taxon>Natronorubrum</taxon>
    </lineage>
</organism>
<name>A0A1G9B8I1_9EURY</name>
<protein>
    <submittedName>
        <fullName evidence="2">Uncharacterized protein</fullName>
    </submittedName>
</protein>
<dbReference type="Gene3D" id="3.20.20.370">
    <property type="entry name" value="Glycoside hydrolase/deacetylase"/>
    <property type="match status" value="1"/>
</dbReference>
<evidence type="ECO:0000256" key="1">
    <source>
        <dbReference type="SAM" id="Phobius"/>
    </source>
</evidence>
<keyword evidence="1" id="KW-0472">Membrane</keyword>
<dbReference type="InterPro" id="IPR011330">
    <property type="entry name" value="Glyco_hydro/deAcase_b/a-brl"/>
</dbReference>
<proteinExistence type="predicted"/>
<accession>A0A1G9B8I1</accession>
<dbReference type="AlphaFoldDB" id="A0A1G9B8I1"/>
<sequence>MTDVHQTPCPHCGSRSFVDDRIVEHDCGHVASLEAFSDGCEKCGRSAADEELSPLQTIDRCLDCGHRSSSSNAESTGPLPTVTFPTLPSSEDHLNWVPARLVPESQRARQLFSTVLVVMVLVAGIAGAVSVTPMLEDEPAEPASVDRSWEEYDSIVVFRNDDIQPYYNQDELRAVNQVFLDEEVPVTLGIIPDTAGEAPLTDDPDLCPYLRSLEADAPGQFEMALHGYTHESVTDFYGGSEFGDLPREEQRERLADGEALLADCVESPSSTFIPPMNTYDATTVEVLAEANYTTVSGGQWFTDQYYDTPESAVFQAGGLTHVSETQAFEDWGAYGEAGADGDDVPFHDLETMTDSFDEAHANGDIHVVMLHYQYFTTEERLDQLESLIQHMNGEGDVAFVTIEQLSVGLETGAIEETDDGWRVLEPIAEVSR</sequence>
<dbReference type="InterPro" id="IPR018763">
    <property type="entry name" value="DUF2334"/>
</dbReference>
<evidence type="ECO:0000313" key="2">
    <source>
        <dbReference type="EMBL" id="SDK35778.1"/>
    </source>
</evidence>
<dbReference type="GO" id="GO:0005975">
    <property type="term" value="P:carbohydrate metabolic process"/>
    <property type="evidence" value="ECO:0007669"/>
    <property type="project" value="InterPro"/>
</dbReference>
<gene>
    <name evidence="2" type="ORF">SAMN04515672_2866</name>
</gene>
<dbReference type="EMBL" id="FNFE01000004">
    <property type="protein sequence ID" value="SDK35778.1"/>
    <property type="molecule type" value="Genomic_DNA"/>
</dbReference>
<keyword evidence="1" id="KW-1133">Transmembrane helix</keyword>
<feature type="transmembrane region" description="Helical" evidence="1">
    <location>
        <begin position="111"/>
        <end position="135"/>
    </location>
</feature>
<reference evidence="3" key="1">
    <citation type="submission" date="2016-10" db="EMBL/GenBank/DDBJ databases">
        <authorList>
            <person name="Varghese N."/>
            <person name="Submissions S."/>
        </authorList>
    </citation>
    <scope>NUCLEOTIDE SEQUENCE [LARGE SCALE GENOMIC DNA]</scope>
    <source>
        <strain evidence="3">B4,CECT 8067,JCM 17497</strain>
    </source>
</reference>
<evidence type="ECO:0000313" key="3">
    <source>
        <dbReference type="Proteomes" id="UP000198882"/>
    </source>
</evidence>
<keyword evidence="1" id="KW-0812">Transmembrane</keyword>
<keyword evidence="3" id="KW-1185">Reference proteome</keyword>
<dbReference type="OrthoDB" id="306789at2157"/>
<dbReference type="Pfam" id="PF10096">
    <property type="entry name" value="DUF2334"/>
    <property type="match status" value="1"/>
</dbReference>